<feature type="region of interest" description="Disordered" evidence="1">
    <location>
        <begin position="1"/>
        <end position="43"/>
    </location>
</feature>
<dbReference type="Proteomes" id="UP001140949">
    <property type="component" value="Unassembled WGS sequence"/>
</dbReference>
<feature type="compositionally biased region" description="Gly residues" evidence="1">
    <location>
        <begin position="33"/>
        <end position="43"/>
    </location>
</feature>
<reference evidence="2" key="2">
    <citation type="submission" date="2023-04" db="EMBL/GenBank/DDBJ databases">
        <authorList>
            <person name="Bruccoleri R.E."/>
            <person name="Oakeley E.J."/>
            <person name="Faust A.-M."/>
            <person name="Dessus-Babus S."/>
            <person name="Altorfer M."/>
            <person name="Burckhardt D."/>
            <person name="Oertli M."/>
            <person name="Naumann U."/>
            <person name="Petersen F."/>
            <person name="Wong J."/>
        </authorList>
    </citation>
    <scope>NUCLEOTIDE SEQUENCE</scope>
    <source>
        <strain evidence="2">GSM-AAB239-AS_SAM_17_03QT</strain>
        <tissue evidence="2">Leaf</tissue>
    </source>
</reference>
<proteinExistence type="predicted"/>
<dbReference type="EMBL" id="JANAVB010025316">
    <property type="protein sequence ID" value="KAJ6820697.1"/>
    <property type="molecule type" value="Genomic_DNA"/>
</dbReference>
<evidence type="ECO:0000313" key="3">
    <source>
        <dbReference type="Proteomes" id="UP001140949"/>
    </source>
</evidence>
<accession>A0AAX6FWN5</accession>
<keyword evidence="3" id="KW-1185">Reference proteome</keyword>
<feature type="compositionally biased region" description="Basic and acidic residues" evidence="1">
    <location>
        <begin position="21"/>
        <end position="31"/>
    </location>
</feature>
<gene>
    <name evidence="2" type="ORF">M6B38_396195</name>
</gene>
<evidence type="ECO:0000256" key="1">
    <source>
        <dbReference type="SAM" id="MobiDB-lite"/>
    </source>
</evidence>
<evidence type="ECO:0000313" key="2">
    <source>
        <dbReference type="EMBL" id="KAJ6820697.1"/>
    </source>
</evidence>
<comment type="caution">
    <text evidence="2">The sequence shown here is derived from an EMBL/GenBank/DDBJ whole genome shotgun (WGS) entry which is preliminary data.</text>
</comment>
<dbReference type="AlphaFoldDB" id="A0AAX6FWN5"/>
<feature type="compositionally biased region" description="Basic residues" evidence="1">
    <location>
        <begin position="1"/>
        <end position="11"/>
    </location>
</feature>
<sequence>MVGGGARRRLRSSQGQPPWEIRADPATRDEGYNGPGVRHGGGWVRGELIVRSPEMAQGYGSGVKDRSALDLGRAEALDDRAFLKPVCRRRRWIW</sequence>
<protein>
    <submittedName>
        <fullName evidence="2">Formin-like protein 6 isoform X2</fullName>
    </submittedName>
</protein>
<organism evidence="2 3">
    <name type="scientific">Iris pallida</name>
    <name type="common">Sweet iris</name>
    <dbReference type="NCBI Taxonomy" id="29817"/>
    <lineage>
        <taxon>Eukaryota</taxon>
        <taxon>Viridiplantae</taxon>
        <taxon>Streptophyta</taxon>
        <taxon>Embryophyta</taxon>
        <taxon>Tracheophyta</taxon>
        <taxon>Spermatophyta</taxon>
        <taxon>Magnoliopsida</taxon>
        <taxon>Liliopsida</taxon>
        <taxon>Asparagales</taxon>
        <taxon>Iridaceae</taxon>
        <taxon>Iridoideae</taxon>
        <taxon>Irideae</taxon>
        <taxon>Iris</taxon>
    </lineage>
</organism>
<name>A0AAX6FWN5_IRIPA</name>
<reference evidence="2" key="1">
    <citation type="journal article" date="2023" name="GigaByte">
        <title>Genome assembly of the bearded iris, Iris pallida Lam.</title>
        <authorList>
            <person name="Bruccoleri R.E."/>
            <person name="Oakeley E.J."/>
            <person name="Faust A.M.E."/>
            <person name="Altorfer M."/>
            <person name="Dessus-Babus S."/>
            <person name="Burckhardt D."/>
            <person name="Oertli M."/>
            <person name="Naumann U."/>
            <person name="Petersen F."/>
            <person name="Wong J."/>
        </authorList>
    </citation>
    <scope>NUCLEOTIDE SEQUENCE</scope>
    <source>
        <strain evidence="2">GSM-AAB239-AS_SAM_17_03QT</strain>
    </source>
</reference>